<organism evidence="2 3">
    <name type="scientific">Aeribacillus pallidus</name>
    <dbReference type="NCBI Taxonomy" id="33936"/>
    <lineage>
        <taxon>Bacteria</taxon>
        <taxon>Bacillati</taxon>
        <taxon>Bacillota</taxon>
        <taxon>Bacilli</taxon>
        <taxon>Bacillales</taxon>
        <taxon>Bacillaceae</taxon>
        <taxon>Aeribacillus</taxon>
    </lineage>
</organism>
<evidence type="ECO:0000256" key="1">
    <source>
        <dbReference type="SAM" id="Phobius"/>
    </source>
</evidence>
<protein>
    <recommendedName>
        <fullName evidence="4">HXXEE domain-containing protein</fullName>
    </recommendedName>
</protein>
<dbReference type="KEGG" id="apak:AP3564_10450"/>
<accession>A0A223E5S7</accession>
<evidence type="ECO:0000313" key="3">
    <source>
        <dbReference type="Proteomes" id="UP000214606"/>
    </source>
</evidence>
<proteinExistence type="predicted"/>
<dbReference type="EMBL" id="CP017703">
    <property type="protein sequence ID" value="ASS90589.1"/>
    <property type="molecule type" value="Genomic_DNA"/>
</dbReference>
<dbReference type="AlphaFoldDB" id="A0A223E5S7"/>
<sequence>MIEMVLDWLDSQLHLISVLWLFPILFMFHDFEEILTVEKWTKQNKEQVLAVLPKSIRKYFYSSFQMTTVQFAYDVFWIFLTITTATCLAVIFSFYYIFLMLLFIFFAHVFTHLGQALYLRKYTPGVITSIILVLPYSSYTYYRLLKEQVISGTDILWSTIGAFIIVPILFLFLVNERNKATKKIEEDGADKNFLL</sequence>
<evidence type="ECO:0000313" key="2">
    <source>
        <dbReference type="EMBL" id="ASS90589.1"/>
    </source>
</evidence>
<dbReference type="InterPro" id="IPR025671">
    <property type="entry name" value="HXXEE"/>
</dbReference>
<keyword evidence="1" id="KW-0472">Membrane</keyword>
<feature type="transmembrane region" description="Helical" evidence="1">
    <location>
        <begin position="88"/>
        <end position="110"/>
    </location>
</feature>
<dbReference type="Pfam" id="PF13787">
    <property type="entry name" value="HXXEE"/>
    <property type="match status" value="1"/>
</dbReference>
<name>A0A223E5S7_9BACI</name>
<feature type="transmembrane region" description="Helical" evidence="1">
    <location>
        <begin position="154"/>
        <end position="174"/>
    </location>
</feature>
<feature type="transmembrane region" description="Helical" evidence="1">
    <location>
        <begin position="122"/>
        <end position="142"/>
    </location>
</feature>
<keyword evidence="1" id="KW-0812">Transmembrane</keyword>
<dbReference type="Proteomes" id="UP000214606">
    <property type="component" value="Chromosome"/>
</dbReference>
<reference evidence="2 3" key="1">
    <citation type="submission" date="2016-10" db="EMBL/GenBank/DDBJ databases">
        <title>The whole genome sequencing and assembly of Aeribacillus pallidus KCTC3564 strain.</title>
        <authorList>
            <person name="Lee Y.-J."/>
            <person name="Park M.-K."/>
            <person name="Yi H."/>
            <person name="Bahn Y.-S."/>
            <person name="Kim J.F."/>
            <person name="Lee D.-W."/>
        </authorList>
    </citation>
    <scope>NUCLEOTIDE SEQUENCE [LARGE SCALE GENOMIC DNA]</scope>
    <source>
        <strain evidence="2 3">KCTC3564</strain>
    </source>
</reference>
<feature type="transmembrane region" description="Helical" evidence="1">
    <location>
        <begin position="12"/>
        <end position="29"/>
    </location>
</feature>
<evidence type="ECO:0008006" key="4">
    <source>
        <dbReference type="Google" id="ProtNLM"/>
    </source>
</evidence>
<gene>
    <name evidence="2" type="ORF">AP3564_10450</name>
</gene>
<keyword evidence="1" id="KW-1133">Transmembrane helix</keyword>